<protein>
    <submittedName>
        <fullName evidence="3">Alpha/beta hydrolase-fold protein</fullName>
    </submittedName>
</protein>
<keyword evidence="2 3" id="KW-0378">Hydrolase</keyword>
<proteinExistence type="inferred from homology"/>
<dbReference type="InterPro" id="IPR000801">
    <property type="entry name" value="Esterase-like"/>
</dbReference>
<dbReference type="GO" id="GO:0016787">
    <property type="term" value="F:hydrolase activity"/>
    <property type="evidence" value="ECO:0007669"/>
    <property type="project" value="UniProtKB-KW"/>
</dbReference>
<dbReference type="Proteomes" id="UP001484239">
    <property type="component" value="Unassembled WGS sequence"/>
</dbReference>
<reference evidence="3 4" key="1">
    <citation type="submission" date="2024-02" db="EMBL/GenBank/DDBJ databases">
        <title>A novel Gemmatimonadota bacterium.</title>
        <authorList>
            <person name="Du Z.-J."/>
            <person name="Ye Y.-Q."/>
        </authorList>
    </citation>
    <scope>NUCLEOTIDE SEQUENCE [LARGE SCALE GENOMIC DNA]</scope>
    <source>
        <strain evidence="3 4">DH-20</strain>
    </source>
</reference>
<accession>A0ABU9ECL4</accession>
<dbReference type="Pfam" id="PF00756">
    <property type="entry name" value="Esterase"/>
    <property type="match status" value="1"/>
</dbReference>
<comment type="caution">
    <text evidence="3">The sequence shown here is derived from an EMBL/GenBank/DDBJ whole genome shotgun (WGS) entry which is preliminary data.</text>
</comment>
<evidence type="ECO:0000256" key="1">
    <source>
        <dbReference type="ARBA" id="ARBA00005622"/>
    </source>
</evidence>
<gene>
    <name evidence="3" type="ORF">WI372_11900</name>
</gene>
<keyword evidence="4" id="KW-1185">Reference proteome</keyword>
<dbReference type="RefSeq" id="WP_405281247.1">
    <property type="nucleotide sequence ID" value="NZ_JBBHLI010000006.1"/>
</dbReference>
<dbReference type="InterPro" id="IPR029058">
    <property type="entry name" value="AB_hydrolase_fold"/>
</dbReference>
<evidence type="ECO:0000256" key="2">
    <source>
        <dbReference type="ARBA" id="ARBA00022801"/>
    </source>
</evidence>
<dbReference type="PANTHER" id="PTHR40841:SF2">
    <property type="entry name" value="SIDEROPHORE-DEGRADING ESTERASE (EUROFUNG)"/>
    <property type="match status" value="1"/>
</dbReference>
<dbReference type="EMBL" id="JBBHLI010000006">
    <property type="protein sequence ID" value="MEK9501685.1"/>
    <property type="molecule type" value="Genomic_DNA"/>
</dbReference>
<name>A0ABU9ECL4_9BACT</name>
<evidence type="ECO:0000313" key="3">
    <source>
        <dbReference type="EMBL" id="MEK9501685.1"/>
    </source>
</evidence>
<evidence type="ECO:0000313" key="4">
    <source>
        <dbReference type="Proteomes" id="UP001484239"/>
    </source>
</evidence>
<comment type="similarity">
    <text evidence="1">Belongs to the esterase D family.</text>
</comment>
<organism evidence="3 4">
    <name type="scientific">Gaopeijia maritima</name>
    <dbReference type="NCBI Taxonomy" id="3119007"/>
    <lineage>
        <taxon>Bacteria</taxon>
        <taxon>Pseudomonadati</taxon>
        <taxon>Gemmatimonadota</taxon>
        <taxon>Longimicrobiia</taxon>
        <taxon>Gaopeijiales</taxon>
        <taxon>Gaopeijiaceae</taxon>
        <taxon>Gaopeijia</taxon>
    </lineage>
</organism>
<sequence>MTRGRAVSLHRTSAFDLPTPGGASTRILLAVPDEPAPPSGFPVLYLLDGGAYFGTLVEMVRLRRNRPAMTGVEACIVVGVAHPEAHPWDRERRRREFTPAPGGDAETFRRLLHEELQPRIETDTPADPERRVLLGHSLAAAFVLDTWLESPGRYDGMLAVSPSIWAFRERLFGGLARVIDAAAPPRPRLRVAVGQYDQELAPWQLDAPDPDRLRARREERRMVDDAREWCERAAAASAPSGDGRPSVHFEVFAGEDHASVLPAALTRSLRPLVGIR</sequence>
<dbReference type="PANTHER" id="PTHR40841">
    <property type="entry name" value="SIDEROPHORE TRIACETYLFUSARININE C ESTERASE"/>
    <property type="match status" value="1"/>
</dbReference>
<dbReference type="SUPFAM" id="SSF53474">
    <property type="entry name" value="alpha/beta-Hydrolases"/>
    <property type="match status" value="1"/>
</dbReference>
<dbReference type="Gene3D" id="3.40.50.1820">
    <property type="entry name" value="alpha/beta hydrolase"/>
    <property type="match status" value="1"/>
</dbReference>
<dbReference type="InterPro" id="IPR052558">
    <property type="entry name" value="Siderophore_Hydrolase_D"/>
</dbReference>